<dbReference type="Pfam" id="PF01850">
    <property type="entry name" value="PIN"/>
    <property type="match status" value="1"/>
</dbReference>
<name>A0AAN1XCE3_9PROT</name>
<dbReference type="InterPro" id="IPR029060">
    <property type="entry name" value="PIN-like_dom_sf"/>
</dbReference>
<sequence length="164" mass="18265">MTSASARADFFDASALAKVFTDEPGSNIVREYWNSRATKYTTPFCFYEAMNVLKGKWKHKGKLSVTQYLDAAFRLTAWYGASSSQINDLNFADPLTFAETKKLAERNGLDLSDAFQIMSVKLGYFSALVNDSATVLVTADNELAKAARLEGLHVWNLMFEPPPN</sequence>
<evidence type="ECO:0000313" key="2">
    <source>
        <dbReference type="EMBL" id="BCK88901.1"/>
    </source>
</evidence>
<evidence type="ECO:0000313" key="3">
    <source>
        <dbReference type="Proteomes" id="UP001320326"/>
    </source>
</evidence>
<reference evidence="2 3" key="1">
    <citation type="journal article" date="2022" name="Int. J. Syst. Evol. Microbiol.">
        <title>&lt;i&gt;Sideroxyarcus emersonii&lt;/i&gt; gen. nov. sp. nov., a neutrophilic, microaerobic iron- and thiosulfate-oxidizing bacterium isolated from iron-rich wetland sediment.</title>
        <authorList>
            <person name="Kato S."/>
            <person name="Itoh T."/>
            <person name="Iino T."/>
            <person name="Ohkuma M."/>
        </authorList>
    </citation>
    <scope>NUCLEOTIDE SEQUENCE [LARGE SCALE GENOMIC DNA]</scope>
    <source>
        <strain evidence="2 3">MIZ01</strain>
    </source>
</reference>
<accession>A0AAN1XCE3</accession>
<dbReference type="CDD" id="cd09874">
    <property type="entry name" value="PIN_MT3492-like"/>
    <property type="match status" value="1"/>
</dbReference>
<dbReference type="SUPFAM" id="SSF88723">
    <property type="entry name" value="PIN domain-like"/>
    <property type="match status" value="1"/>
</dbReference>
<protein>
    <recommendedName>
        <fullName evidence="1">PIN domain-containing protein</fullName>
    </recommendedName>
</protein>
<dbReference type="InterPro" id="IPR002716">
    <property type="entry name" value="PIN_dom"/>
</dbReference>
<dbReference type="Proteomes" id="UP001320326">
    <property type="component" value="Chromosome"/>
</dbReference>
<evidence type="ECO:0000259" key="1">
    <source>
        <dbReference type="Pfam" id="PF01850"/>
    </source>
</evidence>
<gene>
    <name evidence="2" type="ORF">MIZ01_2707</name>
</gene>
<keyword evidence="3" id="KW-1185">Reference proteome</keyword>
<proteinExistence type="predicted"/>
<feature type="domain" description="PIN" evidence="1">
    <location>
        <begin position="10"/>
        <end position="148"/>
    </location>
</feature>
<dbReference type="KEGG" id="seme:MIZ01_2707"/>
<dbReference type="EMBL" id="AP023423">
    <property type="protein sequence ID" value="BCK88901.1"/>
    <property type="molecule type" value="Genomic_DNA"/>
</dbReference>
<dbReference type="RefSeq" id="WP_237247408.1">
    <property type="nucleotide sequence ID" value="NZ_AP023423.1"/>
</dbReference>
<dbReference type="AlphaFoldDB" id="A0AAN1XCE3"/>
<dbReference type="Gene3D" id="3.40.50.1010">
    <property type="entry name" value="5'-nuclease"/>
    <property type="match status" value="1"/>
</dbReference>
<organism evidence="2 3">
    <name type="scientific">Sideroxyarcus emersonii</name>
    <dbReference type="NCBI Taxonomy" id="2764705"/>
    <lineage>
        <taxon>Bacteria</taxon>
        <taxon>Pseudomonadati</taxon>
        <taxon>Pseudomonadota</taxon>
        <taxon>Betaproteobacteria</taxon>
        <taxon>Nitrosomonadales</taxon>
        <taxon>Gallionellaceae</taxon>
        <taxon>Sideroxyarcus</taxon>
    </lineage>
</organism>